<reference evidence="1" key="2">
    <citation type="submission" date="2011-11" db="EMBL/GenBank/DDBJ databases">
        <authorList>
            <person name="Barker E."/>
        </authorList>
    </citation>
    <scope>NUCLEOTIDE SEQUENCE</scope>
    <source>
        <strain evidence="1">Birmingham 1</strain>
    </source>
</reference>
<accession>G8C3E0</accession>
<dbReference type="AlphaFoldDB" id="G8C3E0"/>
<proteinExistence type="predicted"/>
<dbReference type="HOGENOM" id="CLU_1114233_0_0_14"/>
<sequence length="249" mass="28766">MNEYTFGSFPSIRGNYSRSSTDLQILEKNKLSPLEMLHPNRQISFSESNWTSRYFPTDFFDLGEEFFERLDSLSFTFPSKHSFYLFLKEKFPGVSFTLREADVKSNLEAADINAAQKAQLITIDNTSENETQQKINSIAIREALAYFFSPKWEFGRELSKLRGVVQTSHRFEAFSVNSAEKVKVIFTRGYEDVNYHLSFTLAADLFKNCDWSRQMYRPQIKQEVPPPSSSAELEDKIVIIGSWVPPKNS</sequence>
<evidence type="ECO:0000313" key="1">
    <source>
        <dbReference type="EMBL" id="CCE66838.1"/>
    </source>
</evidence>
<gene>
    <name evidence="1" type="ORF">MHM_03200</name>
</gene>
<dbReference type="PATRIC" id="fig|1116213.3.peg.341"/>
<name>G8C3E0_9MOLU</name>
<protein>
    <submittedName>
        <fullName evidence="1">Uncharacterized protein</fullName>
    </submittedName>
</protein>
<organism evidence="1">
    <name type="scientific">Candidatus Mycoplasma haematominutum 'Birmingham 1'</name>
    <dbReference type="NCBI Taxonomy" id="1116213"/>
    <lineage>
        <taxon>Bacteria</taxon>
        <taxon>Bacillati</taxon>
        <taxon>Mycoplasmatota</taxon>
        <taxon>Mollicutes</taxon>
        <taxon>Mycoplasmataceae</taxon>
        <taxon>Mycoplasma</taxon>
    </lineage>
</organism>
<dbReference type="EMBL" id="HE613254">
    <property type="protein sequence ID" value="CCE66838.1"/>
    <property type="molecule type" value="Genomic_DNA"/>
</dbReference>
<reference evidence="1" key="1">
    <citation type="submission" date="2011-11" db="EMBL/GenBank/DDBJ databases">
        <title>Complete genome sequence of Candidatus Mycoplasma haemominutum.</title>
        <authorList>
            <person name="Barker E.N."/>
            <person name="Darby A.C."/>
            <person name="Helps C.R."/>
            <person name="Peters I.R."/>
            <person name="Hughes M.A."/>
            <person name="Radford A.D."/>
            <person name="Novacco M."/>
            <person name="Boretti F."/>
            <person name="Hofmann-Lehmann R."/>
            <person name="Tasker S."/>
        </authorList>
    </citation>
    <scope>NUCLEOTIDE SEQUENCE</scope>
    <source>
        <strain evidence="1">Birmingham 1</strain>
    </source>
</reference>
<dbReference type="KEGG" id="mhb:MHM_03200"/>